<gene>
    <name evidence="1" type="ORF">LSAT_V11C400219060</name>
</gene>
<dbReference type="EMBL" id="NBSK02000004">
    <property type="protein sequence ID" value="KAJ0211179.1"/>
    <property type="molecule type" value="Genomic_DNA"/>
</dbReference>
<protein>
    <submittedName>
        <fullName evidence="1">Uncharacterized protein</fullName>
    </submittedName>
</protein>
<evidence type="ECO:0000313" key="1">
    <source>
        <dbReference type="EMBL" id="KAJ0211179.1"/>
    </source>
</evidence>
<dbReference type="Proteomes" id="UP000235145">
    <property type="component" value="Unassembled WGS sequence"/>
</dbReference>
<keyword evidence="2" id="KW-1185">Reference proteome</keyword>
<accession>A0A9R1XG04</accession>
<proteinExistence type="predicted"/>
<dbReference type="AlphaFoldDB" id="A0A9R1XG04"/>
<organism evidence="1 2">
    <name type="scientific">Lactuca sativa</name>
    <name type="common">Garden lettuce</name>
    <dbReference type="NCBI Taxonomy" id="4236"/>
    <lineage>
        <taxon>Eukaryota</taxon>
        <taxon>Viridiplantae</taxon>
        <taxon>Streptophyta</taxon>
        <taxon>Embryophyta</taxon>
        <taxon>Tracheophyta</taxon>
        <taxon>Spermatophyta</taxon>
        <taxon>Magnoliopsida</taxon>
        <taxon>eudicotyledons</taxon>
        <taxon>Gunneridae</taxon>
        <taxon>Pentapetalae</taxon>
        <taxon>asterids</taxon>
        <taxon>campanulids</taxon>
        <taxon>Asterales</taxon>
        <taxon>Asteraceae</taxon>
        <taxon>Cichorioideae</taxon>
        <taxon>Cichorieae</taxon>
        <taxon>Lactucinae</taxon>
        <taxon>Lactuca</taxon>
    </lineage>
</organism>
<comment type="caution">
    <text evidence="1">The sequence shown here is derived from an EMBL/GenBank/DDBJ whole genome shotgun (WGS) entry which is preliminary data.</text>
</comment>
<sequence length="175" mass="19799">MLQEELAMESKIMDALTINEEKCKVLETKLHYTKKQVEDLLSEKAVARSCISDVTGLLSDIIETRDPMNSITVQKHLAKKLRSMFKMLHRLEGASKSMSFSQQWGEGGSIVQTNKPPKLQLTLSSSRKSPRVNKIYLSKNTLSIMKKTKRLMNQSLKGGRLARQVGQTCLHRPRG</sequence>
<reference evidence="1 2" key="1">
    <citation type="journal article" date="2017" name="Nat. Commun.">
        <title>Genome assembly with in vitro proximity ligation data and whole-genome triplication in lettuce.</title>
        <authorList>
            <person name="Reyes-Chin-Wo S."/>
            <person name="Wang Z."/>
            <person name="Yang X."/>
            <person name="Kozik A."/>
            <person name="Arikit S."/>
            <person name="Song C."/>
            <person name="Xia L."/>
            <person name="Froenicke L."/>
            <person name="Lavelle D.O."/>
            <person name="Truco M.J."/>
            <person name="Xia R."/>
            <person name="Zhu S."/>
            <person name="Xu C."/>
            <person name="Xu H."/>
            <person name="Xu X."/>
            <person name="Cox K."/>
            <person name="Korf I."/>
            <person name="Meyers B.C."/>
            <person name="Michelmore R.W."/>
        </authorList>
    </citation>
    <scope>NUCLEOTIDE SEQUENCE [LARGE SCALE GENOMIC DNA]</scope>
    <source>
        <strain evidence="2">cv. Salinas</strain>
        <tissue evidence="1">Seedlings</tissue>
    </source>
</reference>
<evidence type="ECO:0000313" key="2">
    <source>
        <dbReference type="Proteomes" id="UP000235145"/>
    </source>
</evidence>
<name>A0A9R1XG04_LACSA</name>